<dbReference type="AlphaFoldDB" id="A0A0E0LPP5"/>
<evidence type="ECO:0000313" key="2">
    <source>
        <dbReference type="Proteomes" id="UP000026962"/>
    </source>
</evidence>
<reference evidence="1" key="2">
    <citation type="submission" date="2018-05" db="EMBL/GenBank/DDBJ databases">
        <title>OpunRS2 (Oryza punctata Reference Sequence Version 2).</title>
        <authorList>
            <person name="Zhang J."/>
            <person name="Kudrna D."/>
            <person name="Lee S."/>
            <person name="Talag J."/>
            <person name="Welchert J."/>
            <person name="Wing R.A."/>
        </authorList>
    </citation>
    <scope>NUCLEOTIDE SEQUENCE [LARGE SCALE GENOMIC DNA]</scope>
</reference>
<evidence type="ECO:0000313" key="1">
    <source>
        <dbReference type="EnsemblPlants" id="OPUNC07G24490.1"/>
    </source>
</evidence>
<organism evidence="1">
    <name type="scientific">Oryza punctata</name>
    <name type="common">Red rice</name>
    <dbReference type="NCBI Taxonomy" id="4537"/>
    <lineage>
        <taxon>Eukaryota</taxon>
        <taxon>Viridiplantae</taxon>
        <taxon>Streptophyta</taxon>
        <taxon>Embryophyta</taxon>
        <taxon>Tracheophyta</taxon>
        <taxon>Spermatophyta</taxon>
        <taxon>Magnoliopsida</taxon>
        <taxon>Liliopsida</taxon>
        <taxon>Poales</taxon>
        <taxon>Poaceae</taxon>
        <taxon>BOP clade</taxon>
        <taxon>Oryzoideae</taxon>
        <taxon>Oryzeae</taxon>
        <taxon>Oryzinae</taxon>
        <taxon>Oryza</taxon>
    </lineage>
</organism>
<dbReference type="HOGENOM" id="CLU_2188244_0_0_1"/>
<sequence length="109" mass="12128">MEVMGETSVLLPTPGAQLLVNGIIYSSLVDLIGLISGLVDLEYAGREKEKANQFRVMLLIKCLNWMDCNMLLDNLHLTEGAFINRAITRKCTSEGKRMSKKPTQAQTEV</sequence>
<accession>A0A0E0LPP5</accession>
<dbReference type="Proteomes" id="UP000026962">
    <property type="component" value="Chromosome 7"/>
</dbReference>
<proteinExistence type="predicted"/>
<name>A0A0E0LPP5_ORYPU</name>
<dbReference type="OMA" id="VMLLIKC"/>
<dbReference type="Gramene" id="OPUNC07G24490.1">
    <property type="protein sequence ID" value="OPUNC07G24490.1"/>
    <property type="gene ID" value="OPUNC07G24490"/>
</dbReference>
<protein>
    <submittedName>
        <fullName evidence="1">Uncharacterized protein</fullName>
    </submittedName>
</protein>
<reference evidence="1" key="1">
    <citation type="submission" date="2015-04" db="UniProtKB">
        <authorList>
            <consortium name="EnsemblPlants"/>
        </authorList>
    </citation>
    <scope>IDENTIFICATION</scope>
</reference>
<keyword evidence="2" id="KW-1185">Reference proteome</keyword>
<dbReference type="EnsemblPlants" id="OPUNC07G24490.1">
    <property type="protein sequence ID" value="OPUNC07G24490.1"/>
    <property type="gene ID" value="OPUNC07G24490"/>
</dbReference>